<keyword evidence="2 6" id="KW-0560">Oxidoreductase</keyword>
<keyword evidence="6" id="KW-0575">Peroxidase</keyword>
<protein>
    <submittedName>
        <fullName evidence="6">Cytochrome c peroxidase</fullName>
        <ecNumber evidence="6">1.11.1.5</ecNumber>
    </submittedName>
</protein>
<evidence type="ECO:0000259" key="5">
    <source>
        <dbReference type="Pfam" id="PF03150"/>
    </source>
</evidence>
<dbReference type="EMBL" id="OX458333">
    <property type="protein sequence ID" value="CAI8784461.1"/>
    <property type="molecule type" value="Genomic_DNA"/>
</dbReference>
<dbReference type="Pfam" id="PF03150">
    <property type="entry name" value="CCP_MauG"/>
    <property type="match status" value="1"/>
</dbReference>
<dbReference type="Proteomes" id="UP001162030">
    <property type="component" value="Chromosome"/>
</dbReference>
<feature type="signal peptide" evidence="4">
    <location>
        <begin position="1"/>
        <end position="21"/>
    </location>
</feature>
<feature type="domain" description="Di-haem cytochrome c peroxidase" evidence="5">
    <location>
        <begin position="184"/>
        <end position="280"/>
    </location>
</feature>
<keyword evidence="4" id="KW-0732">Signal</keyword>
<dbReference type="GO" id="GO:0004130">
    <property type="term" value="F:cytochrome-c peroxidase activity"/>
    <property type="evidence" value="ECO:0007669"/>
    <property type="project" value="UniProtKB-EC"/>
</dbReference>
<dbReference type="InterPro" id="IPR004852">
    <property type="entry name" value="Di-haem_cyt_c_peroxidsae"/>
</dbReference>
<accession>A0ABM9HZ85</accession>
<evidence type="ECO:0000313" key="6">
    <source>
        <dbReference type="EMBL" id="CAI8784461.1"/>
    </source>
</evidence>
<evidence type="ECO:0000313" key="7">
    <source>
        <dbReference type="Proteomes" id="UP001162030"/>
    </source>
</evidence>
<evidence type="ECO:0000256" key="1">
    <source>
        <dbReference type="ARBA" id="ARBA00004196"/>
    </source>
</evidence>
<evidence type="ECO:0000256" key="3">
    <source>
        <dbReference type="SAM" id="MobiDB-lite"/>
    </source>
</evidence>
<keyword evidence="7" id="KW-1185">Reference proteome</keyword>
<dbReference type="RefSeq" id="WP_026608967.1">
    <property type="nucleotide sequence ID" value="NZ_OX458333.1"/>
</dbReference>
<feature type="region of interest" description="Disordered" evidence="3">
    <location>
        <begin position="88"/>
        <end position="117"/>
    </location>
</feature>
<name>A0ABM9HZ85_9GAMM</name>
<comment type="subcellular location">
    <subcellularLocation>
        <location evidence="1">Cell envelope</location>
    </subcellularLocation>
</comment>
<sequence>MRISDYIVLGGFLFAAHSALAHGPEPLPLQKVPIPPVPGLLDGPDPIVVDKNMAIALGKALFWDMNVGSDGMACASCHFHAGADRRVKNQLNPGDKSSKPTGQTFEALPSGSGGPNYTLTRRDFPTFRFNDPLNQESGVAFSTDDVVSSSGTFSGKFTGASTFSGTNDQCIPSDDPAFHVNHVRTRRVEPRNTPTVINAVFNHRNFWDGRANNIFNGSSPWGDRDPDAGVWIKVNARTVVKQRLRLENSSLASQAVAPPLSDSEMGCRERSWPDIGRKLLLRQPLQYQKVHHEDSVLGPFSLSSEGNLKPGLNTTYKNMIMQAFNPKFWSYTGIGPFGGPPGQMPYNQMEANFAMFFGIAIQLYESTLISDQAPIDLTPRDPVTHEPTWEGMGKTPEEIAALKDGFNAFLSNHCNLCHGGPTMTTAALVTNSMLVTPTPGKFFGPDHHLIPYGPDALGFMGGAAAAGINRYVNLVTRDTMAGGQRLIDMGFANTGVRDPDEDPGVGGVDDFGNPLSYADQYVQYLLGNYSEIVDPGIDTVRSCDFLSPLAGNVNTVVPTVFTAPDGIELDGSREGVLRNQNCLNPTRSYIPTIAAANAALVSAPAKLAVAKKAVFKIPGLRNVELTGPYMHNGSMATLEEVIEFYARHGNVDNPDKQSFVNAINLAPSPTHRANLVAFLKTFTDDRVRYERAPFDHPEIFIPNGHTGDHQSVAAGNPVHPSLAADDTLTIPAVGANGRPDPIRPFEDYLDP</sequence>
<proteinExistence type="predicted"/>
<evidence type="ECO:0000256" key="2">
    <source>
        <dbReference type="ARBA" id="ARBA00023002"/>
    </source>
</evidence>
<dbReference type="PANTHER" id="PTHR30600">
    <property type="entry name" value="CYTOCHROME C PEROXIDASE-RELATED"/>
    <property type="match status" value="1"/>
</dbReference>
<reference evidence="6 7" key="1">
    <citation type="submission" date="2023-03" db="EMBL/GenBank/DDBJ databases">
        <authorList>
            <person name="Pearce D."/>
        </authorList>
    </citation>
    <scope>NUCLEOTIDE SEQUENCE [LARGE SCALE GENOMIC DNA]</scope>
    <source>
        <strain evidence="6">Msz</strain>
    </source>
</reference>
<dbReference type="SUPFAM" id="SSF46626">
    <property type="entry name" value="Cytochrome c"/>
    <property type="match status" value="2"/>
</dbReference>
<dbReference type="EC" id="1.11.1.5" evidence="6"/>
<dbReference type="InterPro" id="IPR051395">
    <property type="entry name" value="Cytochrome_c_Peroxidase/MauG"/>
</dbReference>
<gene>
    <name evidence="6" type="ORF">MSZNOR_1284</name>
</gene>
<dbReference type="InterPro" id="IPR036909">
    <property type="entry name" value="Cyt_c-like_dom_sf"/>
</dbReference>
<evidence type="ECO:0000256" key="4">
    <source>
        <dbReference type="SAM" id="SignalP"/>
    </source>
</evidence>
<feature type="chain" id="PRO_5045350452" evidence="4">
    <location>
        <begin position="22"/>
        <end position="751"/>
    </location>
</feature>
<organism evidence="6 7">
    <name type="scientific">Methylocaldum szegediense</name>
    <dbReference type="NCBI Taxonomy" id="73780"/>
    <lineage>
        <taxon>Bacteria</taxon>
        <taxon>Pseudomonadati</taxon>
        <taxon>Pseudomonadota</taxon>
        <taxon>Gammaproteobacteria</taxon>
        <taxon>Methylococcales</taxon>
        <taxon>Methylococcaceae</taxon>
        <taxon>Methylocaldum</taxon>
    </lineage>
</organism>
<dbReference type="Gene3D" id="1.10.760.10">
    <property type="entry name" value="Cytochrome c-like domain"/>
    <property type="match status" value="2"/>
</dbReference>